<gene>
    <name evidence="2" type="ORF">SIID45300_00690</name>
</gene>
<comment type="caution">
    <text evidence="2">The sequence shown here is derived from an EMBL/GenBank/DDBJ whole genome shotgun (WGS) entry which is preliminary data.</text>
</comment>
<evidence type="ECO:0000313" key="2">
    <source>
        <dbReference type="EMBL" id="GAB0056384.1"/>
    </source>
</evidence>
<organism evidence="2 3">
    <name type="scientific">Candidatus Magnetaquiglobus chichijimensis</name>
    <dbReference type="NCBI Taxonomy" id="3141448"/>
    <lineage>
        <taxon>Bacteria</taxon>
        <taxon>Pseudomonadati</taxon>
        <taxon>Pseudomonadota</taxon>
        <taxon>Magnetococcia</taxon>
        <taxon>Magnetococcales</taxon>
        <taxon>Candidatus Magnetaquicoccaceae</taxon>
        <taxon>Candidatus Magnetaquiglobus</taxon>
    </lineage>
</organism>
<reference evidence="2 3" key="1">
    <citation type="submission" date="2024-05" db="EMBL/GenBank/DDBJ databases">
        <authorList>
            <consortium name="Candidatus Magnetaquicoccaceae bacterium FCR-1 genome sequencing consortium"/>
            <person name="Shimoshige H."/>
            <person name="Shimamura S."/>
            <person name="Taoka A."/>
            <person name="Kobayashi H."/>
            <person name="Maekawa T."/>
        </authorList>
    </citation>
    <scope>NUCLEOTIDE SEQUENCE [LARGE SCALE GENOMIC DNA]</scope>
    <source>
        <strain evidence="2 3">FCR-1</strain>
    </source>
</reference>
<keyword evidence="1" id="KW-0732">Signal</keyword>
<evidence type="ECO:0000313" key="3">
    <source>
        <dbReference type="Proteomes" id="UP001628193"/>
    </source>
</evidence>
<dbReference type="RefSeq" id="WP_420904094.1">
    <property type="nucleotide sequence ID" value="NZ_BAAFGK010000002.1"/>
</dbReference>
<evidence type="ECO:0000256" key="1">
    <source>
        <dbReference type="SAM" id="SignalP"/>
    </source>
</evidence>
<accession>A0ABQ0C678</accession>
<name>A0ABQ0C678_9PROT</name>
<dbReference type="EMBL" id="BAAFGK010000002">
    <property type="protein sequence ID" value="GAB0056384.1"/>
    <property type="molecule type" value="Genomic_DNA"/>
</dbReference>
<sequence>MSINLSQYSTWLAVLGSAALALGTQACGGGGGGNSSSNPSATVVTTGTGVFLDAPVAGIDYLGNLGSLGKTNANGEFQYRIGETVEFYLGGQDGLKLGRALIGSVGTTATDGKYYVTPLDLVQQEENASATPKTVDLTDTRVKNMAYLLQALNAGTGATLDLSGIDAAKVKQYKLLVNFASTVPFDGDTPLQSFFLDSVHKDKGSRATTALTVANAVTAMDANIKKRFDGSYSGTWSNAGANKNGTWQFTISNGALSSGQYAGSSSGTFTGTLSPTGVITLTGGTDSIITAGDNDLLRINHDGSVGCKVCTTTRMNGERAMDLVGTWKMKVSNEAFGTLKNITANECGMLGQEVTVVITKNGSGVHAIQFAGNNLPSQGTLTTTSRGFSFNLTGATADKQWPFTWSGSVNCLNDFTCLGEGRYTLDTTVAGTPYFCGTVQNDLYQRN</sequence>
<feature type="chain" id="PRO_5045356017" evidence="1">
    <location>
        <begin position="27"/>
        <end position="447"/>
    </location>
</feature>
<keyword evidence="3" id="KW-1185">Reference proteome</keyword>
<reference evidence="2 3" key="2">
    <citation type="submission" date="2024-09" db="EMBL/GenBank/DDBJ databases">
        <title>Draft genome sequence of Candidatus Magnetaquicoccaceae bacterium FCR-1.</title>
        <authorList>
            <person name="Shimoshige H."/>
            <person name="Shimamura S."/>
            <person name="Taoka A."/>
            <person name="Kobayashi H."/>
            <person name="Maekawa T."/>
        </authorList>
    </citation>
    <scope>NUCLEOTIDE SEQUENCE [LARGE SCALE GENOMIC DNA]</scope>
    <source>
        <strain evidence="2 3">FCR-1</strain>
    </source>
</reference>
<feature type="signal peptide" evidence="1">
    <location>
        <begin position="1"/>
        <end position="26"/>
    </location>
</feature>
<proteinExistence type="predicted"/>
<protein>
    <submittedName>
        <fullName evidence="2">Uncharacterized protein</fullName>
    </submittedName>
</protein>
<dbReference type="Proteomes" id="UP001628193">
    <property type="component" value="Unassembled WGS sequence"/>
</dbReference>